<feature type="compositionally biased region" description="Gly residues" evidence="1">
    <location>
        <begin position="631"/>
        <end position="654"/>
    </location>
</feature>
<protein>
    <recommendedName>
        <fullName evidence="5">TrbL/VirB6 plasmid conjugal transfer protein</fullName>
    </recommendedName>
</protein>
<name>A0ABT1JB98_9ACTN</name>
<comment type="caution">
    <text evidence="3">The sequence shown here is derived from an EMBL/GenBank/DDBJ whole genome shotgun (WGS) entry which is preliminary data.</text>
</comment>
<feature type="transmembrane region" description="Helical" evidence="2">
    <location>
        <begin position="44"/>
        <end position="63"/>
    </location>
</feature>
<evidence type="ECO:0000256" key="2">
    <source>
        <dbReference type="SAM" id="Phobius"/>
    </source>
</evidence>
<accession>A0ABT1JB98</accession>
<gene>
    <name evidence="3" type="ORF">FHR36_007145</name>
</gene>
<reference evidence="3 4" key="1">
    <citation type="submission" date="2022-06" db="EMBL/GenBank/DDBJ databases">
        <title>Sequencing the genomes of 1000 actinobacteria strains.</title>
        <authorList>
            <person name="Klenk H.-P."/>
        </authorList>
    </citation>
    <scope>NUCLEOTIDE SEQUENCE [LARGE SCALE GENOMIC DNA]</scope>
    <source>
        <strain evidence="3 4">DSM 41656</strain>
    </source>
</reference>
<feature type="transmembrane region" description="Helical" evidence="2">
    <location>
        <begin position="110"/>
        <end position="134"/>
    </location>
</feature>
<dbReference type="RefSeq" id="WP_253804259.1">
    <property type="nucleotide sequence ID" value="NZ_BAAAUB010000029.1"/>
</dbReference>
<keyword evidence="2" id="KW-0472">Membrane</keyword>
<feature type="region of interest" description="Disordered" evidence="1">
    <location>
        <begin position="961"/>
        <end position="987"/>
    </location>
</feature>
<feature type="transmembrane region" description="Helical" evidence="2">
    <location>
        <begin position="385"/>
        <end position="403"/>
    </location>
</feature>
<sequence length="987" mass="104056">MNTPTFPAALERAARRAGVAGRRALRIARTVHRFAAAYWPGRRTVLMTAGMTFLFLLAGASAADAADGSERGGILAPLNVLSSEGVPLDNYDLKSENGGTTDIRSHVCNLLLGAGFALVRMAVGLMCWVCQWIWNFPIVSTLVETAQKLSSEFFQVTANDLSLYPLFLAAGTAFGCILIMRGRIGRGAGEMVITLLLSTLVLMPALTPRSVLGEQGPLVQTQQAAHEVGQLAAGVNGPDPGCTSDKDKKDPSCPMRMTLTRVLVVQPYQLLQYGIIPNPQSENAHERELAEVHRRWIHGEIKGKDAGDGCVTWVPGSEQLCPKSTAWEELKKELQKHGDEGKAAYNFSVNSNWDRVGGTVLVLFATLLIAIVVLGMALVHLGTQFADVVAASLTAPALVWAMLPGGNRSALWKWLGIFMTSVVTEFAISIMLPLFALGADQILTNSKDTVMIQRLLILDGFALVLLVFHRRIFAAAGQVGERFASRMRYAKVGGSLFLGENQGLALAMSQAMGTLSPSGGGLLGGGRAGGGALGGGLFGGGSPAHGALMRKARIAEGLAAIADPGLGRMNGGAMVLGAYGDVRRGLSALALPFHAAHQLVAGNPLPPHKLAARMKPVGSRGPLGGQTPQHGPGGPGTHGGPGGGRGPAGGGGRPPFGRQQQMPAHGLTPVGHALHNSLLGTRAGRLAIRAGQVGKLGFNAVVGAPATWTRLNRANDAMWENVNRQWEHYSNVRREWTGDWAEGAKDLTKDIPAGYRMAKRGAEGTVNAIGGTARHQYYQAAAFGQTYGPTLVNGVRAAYEAAHIGYDLTLGDPFQQASGRAGHFAPADQGEVWEHAKGRGPEYPFHEVQPSEPVIEADRAGQVVVYGGEGDNGPSEVRSALGPGVFPPTEPIRVIEGEEPMVINERTGEILASRPFTSIPPAPAMEGMDPAVLRRVSPEVLREPGSTPLEALRMRRHIGYQTPQDTAGSNDGPGDGLVDGPDGGLGL</sequence>
<proteinExistence type="predicted"/>
<organism evidence="3 4">
    <name type="scientific">Kitasatospora paracochleata</name>
    <dbReference type="NCBI Taxonomy" id="58354"/>
    <lineage>
        <taxon>Bacteria</taxon>
        <taxon>Bacillati</taxon>
        <taxon>Actinomycetota</taxon>
        <taxon>Actinomycetes</taxon>
        <taxon>Kitasatosporales</taxon>
        <taxon>Streptomycetaceae</taxon>
        <taxon>Kitasatospora</taxon>
    </lineage>
</organism>
<feature type="transmembrane region" description="Helical" evidence="2">
    <location>
        <begin position="161"/>
        <end position="180"/>
    </location>
</feature>
<feature type="region of interest" description="Disordered" evidence="1">
    <location>
        <begin position="610"/>
        <end position="670"/>
    </location>
</feature>
<evidence type="ECO:0000313" key="3">
    <source>
        <dbReference type="EMBL" id="MCP2313946.1"/>
    </source>
</evidence>
<evidence type="ECO:0000256" key="1">
    <source>
        <dbReference type="SAM" id="MobiDB-lite"/>
    </source>
</evidence>
<feature type="transmembrane region" description="Helical" evidence="2">
    <location>
        <begin position="356"/>
        <end position="378"/>
    </location>
</feature>
<evidence type="ECO:0008006" key="5">
    <source>
        <dbReference type="Google" id="ProtNLM"/>
    </source>
</evidence>
<feature type="transmembrane region" description="Helical" evidence="2">
    <location>
        <begin position="451"/>
        <end position="468"/>
    </location>
</feature>
<keyword evidence="2" id="KW-0812">Transmembrane</keyword>
<evidence type="ECO:0000313" key="4">
    <source>
        <dbReference type="Proteomes" id="UP001206483"/>
    </source>
</evidence>
<dbReference type="Proteomes" id="UP001206483">
    <property type="component" value="Unassembled WGS sequence"/>
</dbReference>
<keyword evidence="2" id="KW-1133">Transmembrane helix</keyword>
<dbReference type="EMBL" id="JAMZDX010000008">
    <property type="protein sequence ID" value="MCP2313946.1"/>
    <property type="molecule type" value="Genomic_DNA"/>
</dbReference>
<feature type="transmembrane region" description="Helical" evidence="2">
    <location>
        <begin position="415"/>
        <end position="439"/>
    </location>
</feature>
<keyword evidence="4" id="KW-1185">Reference proteome</keyword>
<feature type="compositionally biased region" description="Gly residues" evidence="1">
    <location>
        <begin position="971"/>
        <end position="987"/>
    </location>
</feature>